<dbReference type="AlphaFoldDB" id="A0A1S6ITP9"/>
<dbReference type="GO" id="GO:0008289">
    <property type="term" value="F:lipid binding"/>
    <property type="evidence" value="ECO:0007669"/>
    <property type="project" value="UniProtKB-KW"/>
</dbReference>
<dbReference type="STRING" id="1833852.B0537_02985"/>
<name>A0A1S6ITP9_9FIRM</name>
<accession>A0A1S6ITP9</accession>
<dbReference type="EMBL" id="CP019698">
    <property type="protein sequence ID" value="AQS58147.1"/>
    <property type="molecule type" value="Genomic_DNA"/>
</dbReference>
<protein>
    <submittedName>
        <fullName evidence="2">Fatty acid-binding protein DegV</fullName>
    </submittedName>
</protein>
<dbReference type="Gene3D" id="3.30.1180.10">
    <property type="match status" value="1"/>
</dbReference>
<proteinExistence type="predicted"/>
<dbReference type="SUPFAM" id="SSF82549">
    <property type="entry name" value="DAK1/DegV-like"/>
    <property type="match status" value="1"/>
</dbReference>
<dbReference type="InterPro" id="IPR003797">
    <property type="entry name" value="DegV"/>
</dbReference>
<dbReference type="Proteomes" id="UP000189464">
    <property type="component" value="Chromosome"/>
</dbReference>
<dbReference type="Pfam" id="PF02645">
    <property type="entry name" value="DegV"/>
    <property type="match status" value="1"/>
</dbReference>
<organism evidence="2 3">
    <name type="scientific">Desulforamulus ferrireducens</name>
    <dbReference type="NCBI Taxonomy" id="1833852"/>
    <lineage>
        <taxon>Bacteria</taxon>
        <taxon>Bacillati</taxon>
        <taxon>Bacillota</taxon>
        <taxon>Clostridia</taxon>
        <taxon>Eubacteriales</taxon>
        <taxon>Peptococcaceae</taxon>
        <taxon>Desulforamulus</taxon>
    </lineage>
</organism>
<keyword evidence="3" id="KW-1185">Reference proteome</keyword>
<reference evidence="2 3" key="1">
    <citation type="journal article" date="2016" name="Int. J. Syst. Evol. Microbiol.">
        <title>Desulfotomaculum ferrireducens sp. nov., a moderately thermophilic sulfate-reducing and dissimilatory Fe(III)-reducing bacterium isolated from compost.</title>
        <authorList>
            <person name="Yang G."/>
            <person name="Guo J."/>
            <person name="Zhuang L."/>
            <person name="Yuan Y."/>
            <person name="Zhou S."/>
        </authorList>
    </citation>
    <scope>NUCLEOTIDE SEQUENCE [LARGE SCALE GENOMIC DNA]</scope>
    <source>
        <strain evidence="2 3">GSS09</strain>
    </source>
</reference>
<evidence type="ECO:0000256" key="1">
    <source>
        <dbReference type="ARBA" id="ARBA00023121"/>
    </source>
</evidence>
<dbReference type="KEGG" id="dfg:B0537_02985"/>
<gene>
    <name evidence="2" type="ORF">B0537_02985</name>
</gene>
<dbReference type="NCBIfam" id="TIGR00762">
    <property type="entry name" value="DegV"/>
    <property type="match status" value="1"/>
</dbReference>
<dbReference type="PROSITE" id="PS51482">
    <property type="entry name" value="DEGV"/>
    <property type="match status" value="1"/>
</dbReference>
<dbReference type="InterPro" id="IPR050270">
    <property type="entry name" value="DegV_domain_contain"/>
</dbReference>
<dbReference type="RefSeq" id="WP_077713112.1">
    <property type="nucleotide sequence ID" value="NZ_CP019698.1"/>
</dbReference>
<evidence type="ECO:0000313" key="3">
    <source>
        <dbReference type="Proteomes" id="UP000189464"/>
    </source>
</evidence>
<dbReference type="Gene3D" id="3.40.50.10170">
    <property type="match status" value="1"/>
</dbReference>
<keyword evidence="1" id="KW-0446">Lipid-binding</keyword>
<dbReference type="InterPro" id="IPR043168">
    <property type="entry name" value="DegV_C"/>
</dbReference>
<evidence type="ECO:0000313" key="2">
    <source>
        <dbReference type="EMBL" id="AQS58147.1"/>
    </source>
</evidence>
<dbReference type="PANTHER" id="PTHR33434:SF2">
    <property type="entry name" value="FATTY ACID-BINDING PROTEIN TM_1468"/>
    <property type="match status" value="1"/>
</dbReference>
<dbReference type="OrthoDB" id="9780216at2"/>
<dbReference type="PANTHER" id="PTHR33434">
    <property type="entry name" value="DEGV DOMAIN-CONTAINING PROTEIN DR_1986-RELATED"/>
    <property type="match status" value="1"/>
</dbReference>
<sequence length="286" mass="31793">MAIKVVTDSTSYIPYHLREEYDISVVSLGVTIDAETFREEDMDNEDFYVRMAQAKSLPTSSQPAPREFYQVFENKLRENHDVVGIFLSSEMSGTYSTALMVKNMLLEKYPAAKIEIVDGRSNSMELGFAVLAAAKAAKAGQPMEEVIAQAKYVMERSRFLFVPDTLHYLQKGGRIGGAAALLGSLLQIRPILTVIDGKTALLSKVRKKERALQEIVKIFLTDIEQKGLEDAVIHHINFPREAQALAEQLAQRTGRVIPVYSIGPVIGLHVGPGTLGIAYYTKEKRD</sequence>